<dbReference type="CDD" id="cd07344">
    <property type="entry name" value="M48_yhfN_like"/>
    <property type="match status" value="1"/>
</dbReference>
<feature type="domain" description="YgjP-like metallopeptidase" evidence="1">
    <location>
        <begin position="80"/>
        <end position="157"/>
    </location>
</feature>
<keyword evidence="3" id="KW-1185">Reference proteome</keyword>
<sequence length="175" mass="19803">MQRSARRKRTVSAHWSGETVVLQVPARMSAREVKRWEREMVPKLVAKRNLAASQRAAKSGDAYLETRAHELSRRHLEGAVQPSSITWSSRQNTRWGSATPATGTVRISRRLESAPSWVLDAVIFHELCHLLEANHGPAFRRLERRYPRMAEAQAFLDGAAWALGEPGFSEQAQHQ</sequence>
<gene>
    <name evidence="2" type="ORF">GTW58_04445</name>
</gene>
<name>A0A846U3B1_9MICC</name>
<accession>A0A846U3B1</accession>
<dbReference type="AlphaFoldDB" id="A0A846U3B1"/>
<dbReference type="InterPro" id="IPR002725">
    <property type="entry name" value="YgjP-like_metallopeptidase"/>
</dbReference>
<reference evidence="2 3" key="1">
    <citation type="submission" date="2020-02" db="EMBL/GenBank/DDBJ databases">
        <authorList>
            <person name="Sun Q."/>
        </authorList>
    </citation>
    <scope>NUCLEOTIDE SEQUENCE [LARGE SCALE GENOMIC DNA]</scope>
    <source>
        <strain evidence="2 3">YIM 13062</strain>
    </source>
</reference>
<dbReference type="EMBL" id="JAAVUN010000006">
    <property type="protein sequence ID" value="NKE09201.1"/>
    <property type="molecule type" value="Genomic_DNA"/>
</dbReference>
<evidence type="ECO:0000313" key="3">
    <source>
        <dbReference type="Proteomes" id="UP000521379"/>
    </source>
</evidence>
<evidence type="ECO:0000313" key="2">
    <source>
        <dbReference type="EMBL" id="NKE09201.1"/>
    </source>
</evidence>
<dbReference type="PANTHER" id="PTHR30399:SF1">
    <property type="entry name" value="UTP PYROPHOSPHATASE"/>
    <property type="match status" value="1"/>
</dbReference>
<dbReference type="PANTHER" id="PTHR30399">
    <property type="entry name" value="UNCHARACTERIZED PROTEIN YGJP"/>
    <property type="match status" value="1"/>
</dbReference>
<proteinExistence type="predicted"/>
<dbReference type="Gene3D" id="3.30.2010.10">
    <property type="entry name" value="Metalloproteases ('zincins'), catalytic domain"/>
    <property type="match status" value="1"/>
</dbReference>
<dbReference type="InterPro" id="IPR053136">
    <property type="entry name" value="UTP_pyrophosphatase-like"/>
</dbReference>
<dbReference type="Pfam" id="PF01863">
    <property type="entry name" value="YgjP-like"/>
    <property type="match status" value="1"/>
</dbReference>
<comment type="caution">
    <text evidence="2">The sequence shown here is derived from an EMBL/GenBank/DDBJ whole genome shotgun (WGS) entry which is preliminary data.</text>
</comment>
<evidence type="ECO:0000259" key="1">
    <source>
        <dbReference type="Pfam" id="PF01863"/>
    </source>
</evidence>
<protein>
    <submittedName>
        <fullName evidence="2">M48 family metallopeptidase</fullName>
    </submittedName>
</protein>
<organism evidence="2 3">
    <name type="scientific">Kocuria subflava</name>
    <dbReference type="NCBI Taxonomy" id="1736139"/>
    <lineage>
        <taxon>Bacteria</taxon>
        <taxon>Bacillati</taxon>
        <taxon>Actinomycetota</taxon>
        <taxon>Actinomycetes</taxon>
        <taxon>Micrococcales</taxon>
        <taxon>Micrococcaceae</taxon>
        <taxon>Kocuria</taxon>
    </lineage>
</organism>
<dbReference type="Proteomes" id="UP000521379">
    <property type="component" value="Unassembled WGS sequence"/>
</dbReference>